<accession>A0A934SB68</accession>
<comment type="caution">
    <text evidence="1">The sequence shown here is derived from an EMBL/GenBank/DDBJ whole genome shotgun (WGS) entry which is preliminary data.</text>
</comment>
<dbReference type="RefSeq" id="WP_200274304.1">
    <property type="nucleotide sequence ID" value="NZ_JAENIJ010000109.1"/>
</dbReference>
<dbReference type="AlphaFoldDB" id="A0A934SB68"/>
<evidence type="ECO:0000313" key="2">
    <source>
        <dbReference type="Proteomes" id="UP000603141"/>
    </source>
</evidence>
<proteinExistence type="predicted"/>
<dbReference type="Proteomes" id="UP000603141">
    <property type="component" value="Unassembled WGS sequence"/>
</dbReference>
<name>A0A934SB68_9BACT</name>
<gene>
    <name evidence="1" type="ORF">JIN85_20440</name>
</gene>
<reference evidence="1" key="1">
    <citation type="submission" date="2021-01" db="EMBL/GenBank/DDBJ databases">
        <title>Modified the classification status of verrucomicrobia.</title>
        <authorList>
            <person name="Feng X."/>
        </authorList>
    </citation>
    <scope>NUCLEOTIDE SEQUENCE</scope>
    <source>
        <strain evidence="1">KCTC 22041</strain>
    </source>
</reference>
<keyword evidence="2" id="KW-1185">Reference proteome</keyword>
<protein>
    <submittedName>
        <fullName evidence="1">Uncharacterized protein</fullName>
    </submittedName>
</protein>
<sequence length="112" mass="12975">MSDSPDYFYRVPHPKLAWSILSVEVRRGEQGWQFAYGYHFMNTGMGCPFRGRFPSRESAGRNGMLHLRDALKRFAASPGLPDRRCPEQKQAARYAKEIQEQLFPPQLELQLT</sequence>
<organism evidence="1 2">
    <name type="scientific">Luteolibacter pohnpeiensis</name>
    <dbReference type="NCBI Taxonomy" id="454153"/>
    <lineage>
        <taxon>Bacteria</taxon>
        <taxon>Pseudomonadati</taxon>
        <taxon>Verrucomicrobiota</taxon>
        <taxon>Verrucomicrobiia</taxon>
        <taxon>Verrucomicrobiales</taxon>
        <taxon>Verrucomicrobiaceae</taxon>
        <taxon>Luteolibacter</taxon>
    </lineage>
</organism>
<evidence type="ECO:0000313" key="1">
    <source>
        <dbReference type="EMBL" id="MBK1884790.1"/>
    </source>
</evidence>
<dbReference type="EMBL" id="JAENIJ010000109">
    <property type="protein sequence ID" value="MBK1884790.1"/>
    <property type="molecule type" value="Genomic_DNA"/>
</dbReference>